<feature type="region of interest" description="Disordered" evidence="1">
    <location>
        <begin position="1"/>
        <end position="61"/>
    </location>
</feature>
<comment type="caution">
    <text evidence="2">The sequence shown here is derived from an EMBL/GenBank/DDBJ whole genome shotgun (WGS) entry which is preliminary data.</text>
</comment>
<name>A0A918G5Z7_9PSEU</name>
<organism evidence="2 3">
    <name type="scientific">Actinokineospora fastidiosa</name>
    <dbReference type="NCBI Taxonomy" id="1816"/>
    <lineage>
        <taxon>Bacteria</taxon>
        <taxon>Bacillati</taxon>
        <taxon>Actinomycetota</taxon>
        <taxon>Actinomycetes</taxon>
        <taxon>Pseudonocardiales</taxon>
        <taxon>Pseudonocardiaceae</taxon>
        <taxon>Actinokineospora</taxon>
    </lineage>
</organism>
<dbReference type="AlphaFoldDB" id="A0A918G5Z7"/>
<protein>
    <submittedName>
        <fullName evidence="2">Uncharacterized protein</fullName>
    </submittedName>
</protein>
<dbReference type="EMBL" id="BMRB01000001">
    <property type="protein sequence ID" value="GGS18997.1"/>
    <property type="molecule type" value="Genomic_DNA"/>
</dbReference>
<proteinExistence type="predicted"/>
<dbReference type="Proteomes" id="UP000660680">
    <property type="component" value="Unassembled WGS sequence"/>
</dbReference>
<evidence type="ECO:0000256" key="1">
    <source>
        <dbReference type="SAM" id="MobiDB-lite"/>
    </source>
</evidence>
<reference evidence="2" key="1">
    <citation type="journal article" date="2014" name="Int. J. Syst. Evol. Microbiol.">
        <title>Complete genome sequence of Corynebacterium casei LMG S-19264T (=DSM 44701T), isolated from a smear-ripened cheese.</title>
        <authorList>
            <consortium name="US DOE Joint Genome Institute (JGI-PGF)"/>
            <person name="Walter F."/>
            <person name="Albersmeier A."/>
            <person name="Kalinowski J."/>
            <person name="Ruckert C."/>
        </authorList>
    </citation>
    <scope>NUCLEOTIDE SEQUENCE</scope>
    <source>
        <strain evidence="2">JCM 3276</strain>
    </source>
</reference>
<accession>A0A918G5Z7</accession>
<evidence type="ECO:0000313" key="3">
    <source>
        <dbReference type="Proteomes" id="UP000660680"/>
    </source>
</evidence>
<sequence length="112" mass="11972">MHEGTANRGDTPWRVNGTQWSGTVGPAGAPIGVRQAKSPHANKDGRSPQDAIPGYPDLSPPERVRTLIRSPACGGRVLRARTVSGLRAIRLGRARARPDLRPERLAGLVPGR</sequence>
<reference evidence="2" key="2">
    <citation type="submission" date="2020-09" db="EMBL/GenBank/DDBJ databases">
        <authorList>
            <person name="Sun Q."/>
            <person name="Ohkuma M."/>
        </authorList>
    </citation>
    <scope>NUCLEOTIDE SEQUENCE</scope>
    <source>
        <strain evidence="2">JCM 3276</strain>
    </source>
</reference>
<keyword evidence="3" id="KW-1185">Reference proteome</keyword>
<evidence type="ECO:0000313" key="2">
    <source>
        <dbReference type="EMBL" id="GGS18997.1"/>
    </source>
</evidence>
<gene>
    <name evidence="2" type="ORF">GCM10010171_09480</name>
</gene>